<protein>
    <recommendedName>
        <fullName evidence="1">Fatty acyl-CoA reductase</fullName>
        <ecNumber evidence="1">1.2.1.84</ecNumber>
    </recommendedName>
</protein>
<dbReference type="RefSeq" id="XP_016482637.1">
    <property type="nucleotide sequence ID" value="XM_016627151.1"/>
</dbReference>
<proteinExistence type="inferred from homology"/>
<comment type="catalytic activity">
    <reaction evidence="1">
        <text>a long-chain fatty acyl-CoA + 2 NADPH + 2 H(+) = a long-chain primary fatty alcohol + 2 NADP(+) + CoA</text>
        <dbReference type="Rhea" id="RHEA:52716"/>
        <dbReference type="ChEBI" id="CHEBI:15378"/>
        <dbReference type="ChEBI" id="CHEBI:57287"/>
        <dbReference type="ChEBI" id="CHEBI:57783"/>
        <dbReference type="ChEBI" id="CHEBI:58349"/>
        <dbReference type="ChEBI" id="CHEBI:77396"/>
        <dbReference type="ChEBI" id="CHEBI:83139"/>
        <dbReference type="EC" id="1.2.1.84"/>
    </reaction>
</comment>
<dbReference type="InterPro" id="IPR013120">
    <property type="entry name" value="FAR_NAD-bd"/>
</dbReference>
<dbReference type="GO" id="GO:0006629">
    <property type="term" value="P:lipid metabolic process"/>
    <property type="evidence" value="ECO:0007669"/>
    <property type="project" value="UniProtKB-KW"/>
</dbReference>
<comment type="function">
    <text evidence="1">Catalyzes the reduction of fatty acyl-CoA to fatty alcohols.</text>
</comment>
<dbReference type="RefSeq" id="XP_016482636.1">
    <property type="nucleotide sequence ID" value="XM_016627150.1"/>
</dbReference>
<evidence type="ECO:0000313" key="3">
    <source>
        <dbReference type="RefSeq" id="XP_016482636.1"/>
    </source>
</evidence>
<keyword evidence="1" id="KW-0443">Lipid metabolism</keyword>
<dbReference type="OrthoDB" id="429813at2759"/>
<dbReference type="PANTHER" id="PTHR11011">
    <property type="entry name" value="MALE STERILITY PROTEIN 2-RELATED"/>
    <property type="match status" value="1"/>
</dbReference>
<dbReference type="Pfam" id="PF07993">
    <property type="entry name" value="NAD_binding_4"/>
    <property type="match status" value="1"/>
</dbReference>
<dbReference type="OMA" id="PINGDIN"/>
<feature type="domain" description="Thioester reductase (TE)" evidence="2">
    <location>
        <begin position="18"/>
        <end position="138"/>
    </location>
</feature>
<evidence type="ECO:0000259" key="2">
    <source>
        <dbReference type="Pfam" id="PF07993"/>
    </source>
</evidence>
<dbReference type="GO" id="GO:0102965">
    <property type="term" value="F:alcohol-forming long-chain fatty acyl-CoA reductase activity"/>
    <property type="evidence" value="ECO:0007669"/>
    <property type="project" value="UniProtKB-EC"/>
</dbReference>
<dbReference type="KEGG" id="nta:107803435"/>
<sequence length="138" mass="15763">MESSKIEQFLEGKTIFTTGVTGFLAKILVEKILRIQPNVKKLFLLLRASDAKSAGIRFKDEILQAELFNVLREKLGVELNNLIKEKVFPVAGDVSFEDFGIENMEMKDEMFKEIDTIIHSAASTRFEERYDIAMKTNV</sequence>
<evidence type="ECO:0000256" key="1">
    <source>
        <dbReference type="RuleBase" id="RU363097"/>
    </source>
</evidence>
<name>A0A1S4B127_TOBAC</name>
<dbReference type="EC" id="1.2.1.84" evidence="1"/>
<organism evidence="4">
    <name type="scientific">Nicotiana tabacum</name>
    <name type="common">Common tobacco</name>
    <dbReference type="NCBI Taxonomy" id="4097"/>
    <lineage>
        <taxon>Eukaryota</taxon>
        <taxon>Viridiplantae</taxon>
        <taxon>Streptophyta</taxon>
        <taxon>Embryophyta</taxon>
        <taxon>Tracheophyta</taxon>
        <taxon>Spermatophyta</taxon>
        <taxon>Magnoliopsida</taxon>
        <taxon>eudicotyledons</taxon>
        <taxon>Gunneridae</taxon>
        <taxon>Pentapetalae</taxon>
        <taxon>asterids</taxon>
        <taxon>lamiids</taxon>
        <taxon>Solanales</taxon>
        <taxon>Solanaceae</taxon>
        <taxon>Nicotianoideae</taxon>
        <taxon>Nicotianeae</taxon>
        <taxon>Nicotiana</taxon>
    </lineage>
</organism>
<dbReference type="AlphaFoldDB" id="A0A1S4B127"/>
<keyword evidence="1" id="KW-0444">Lipid biosynthesis</keyword>
<dbReference type="SMR" id="A0A1S4B127"/>
<dbReference type="PaxDb" id="4097-A0A1S4B127"/>
<dbReference type="GO" id="GO:0080019">
    <property type="term" value="F:alcohol-forming very long-chain fatty acyl-CoA reductase activity"/>
    <property type="evidence" value="ECO:0007669"/>
    <property type="project" value="InterPro"/>
</dbReference>
<evidence type="ECO:0000313" key="4">
    <source>
        <dbReference type="RefSeq" id="XP_016482637.1"/>
    </source>
</evidence>
<comment type="similarity">
    <text evidence="1">Belongs to the fatty acyl-CoA reductase family.</text>
</comment>
<dbReference type="InterPro" id="IPR036291">
    <property type="entry name" value="NAD(P)-bd_dom_sf"/>
</dbReference>
<reference evidence="3 4" key="1">
    <citation type="submission" date="2025-04" db="UniProtKB">
        <authorList>
            <consortium name="RefSeq"/>
        </authorList>
    </citation>
    <scope>IDENTIFICATION</scope>
</reference>
<gene>
    <name evidence="3 4" type="primary">LOC107803435</name>
</gene>
<dbReference type="InterPro" id="IPR026055">
    <property type="entry name" value="FAR"/>
</dbReference>
<dbReference type="Gene3D" id="3.40.50.720">
    <property type="entry name" value="NAD(P)-binding Rossmann-like Domain"/>
    <property type="match status" value="1"/>
</dbReference>
<accession>A0A1S4B127</accession>
<keyword evidence="1" id="KW-0521">NADP</keyword>
<dbReference type="SUPFAM" id="SSF51735">
    <property type="entry name" value="NAD(P)-binding Rossmann-fold domains"/>
    <property type="match status" value="1"/>
</dbReference>
<keyword evidence="1" id="KW-0560">Oxidoreductase</keyword>
<dbReference type="PANTHER" id="PTHR11011:SF105">
    <property type="entry name" value="FATTY ACYL-COA REDUCTASE"/>
    <property type="match status" value="1"/>
</dbReference>
<dbReference type="STRING" id="4097.A0A1S4B127"/>